<feature type="transmembrane region" description="Helical" evidence="5">
    <location>
        <begin position="225"/>
        <end position="244"/>
    </location>
</feature>
<evidence type="ECO:0000259" key="6">
    <source>
        <dbReference type="PROSITE" id="PS50850"/>
    </source>
</evidence>
<dbReference type="Gene3D" id="1.20.1720.10">
    <property type="entry name" value="Multidrug resistance protein D"/>
    <property type="match status" value="1"/>
</dbReference>
<feature type="transmembrane region" description="Helical" evidence="5">
    <location>
        <begin position="290"/>
        <end position="312"/>
    </location>
</feature>
<comment type="subcellular location">
    <subcellularLocation>
        <location evidence="1">Membrane</location>
        <topology evidence="1">Multi-pass membrane protein</topology>
    </subcellularLocation>
</comment>
<proteinExistence type="predicted"/>
<keyword evidence="4 5" id="KW-0472">Membrane</keyword>
<dbReference type="EMBL" id="SMAI01000009">
    <property type="protein sequence ID" value="TCT03503.1"/>
    <property type="molecule type" value="Genomic_DNA"/>
</dbReference>
<evidence type="ECO:0000256" key="2">
    <source>
        <dbReference type="ARBA" id="ARBA00022692"/>
    </source>
</evidence>
<name>A0A4R3LSH5_9HYPH</name>
<evidence type="ECO:0000256" key="5">
    <source>
        <dbReference type="SAM" id="Phobius"/>
    </source>
</evidence>
<protein>
    <submittedName>
        <fullName evidence="7">DHA1 family bicyclomycin/chloramphenicol resistance-like MFS transporter</fullName>
    </submittedName>
</protein>
<evidence type="ECO:0000313" key="8">
    <source>
        <dbReference type="Proteomes" id="UP000294664"/>
    </source>
</evidence>
<keyword evidence="8" id="KW-1185">Reference proteome</keyword>
<feature type="transmembrane region" description="Helical" evidence="5">
    <location>
        <begin position="86"/>
        <end position="104"/>
    </location>
</feature>
<keyword evidence="2 5" id="KW-0812">Transmembrane</keyword>
<evidence type="ECO:0000256" key="3">
    <source>
        <dbReference type="ARBA" id="ARBA00022989"/>
    </source>
</evidence>
<gene>
    <name evidence="7" type="ORF">EDC64_10953</name>
</gene>
<dbReference type="SUPFAM" id="SSF103473">
    <property type="entry name" value="MFS general substrate transporter"/>
    <property type="match status" value="1"/>
</dbReference>
<feature type="transmembrane region" description="Helical" evidence="5">
    <location>
        <begin position="318"/>
        <end position="339"/>
    </location>
</feature>
<feature type="transmembrane region" description="Helical" evidence="5">
    <location>
        <begin position="12"/>
        <end position="34"/>
    </location>
</feature>
<feature type="transmembrane region" description="Helical" evidence="5">
    <location>
        <begin position="56"/>
        <end position="74"/>
    </location>
</feature>
<feature type="domain" description="Major facilitator superfamily (MFS) profile" evidence="6">
    <location>
        <begin position="16"/>
        <end position="404"/>
    </location>
</feature>
<reference evidence="7 8" key="1">
    <citation type="submission" date="2019-03" db="EMBL/GenBank/DDBJ databases">
        <title>Genomic Encyclopedia of Type Strains, Phase IV (KMG-IV): sequencing the most valuable type-strain genomes for metagenomic binning, comparative biology and taxonomic classification.</title>
        <authorList>
            <person name="Goeker M."/>
        </authorList>
    </citation>
    <scope>NUCLEOTIDE SEQUENCE [LARGE SCALE GENOMIC DNA]</scope>
    <source>
        <strain evidence="7 8">DSM 9035</strain>
    </source>
</reference>
<dbReference type="GO" id="GO:0005886">
    <property type="term" value="C:plasma membrane"/>
    <property type="evidence" value="ECO:0007669"/>
    <property type="project" value="TreeGrafter"/>
</dbReference>
<dbReference type="AlphaFoldDB" id="A0A4R3LSH5"/>
<dbReference type="InterPro" id="IPR020846">
    <property type="entry name" value="MFS_dom"/>
</dbReference>
<feature type="transmembrane region" description="Helical" evidence="5">
    <location>
        <begin position="110"/>
        <end position="132"/>
    </location>
</feature>
<evidence type="ECO:0000313" key="7">
    <source>
        <dbReference type="EMBL" id="TCT03503.1"/>
    </source>
</evidence>
<dbReference type="Proteomes" id="UP000294664">
    <property type="component" value="Unassembled WGS sequence"/>
</dbReference>
<dbReference type="InterPro" id="IPR036259">
    <property type="entry name" value="MFS_trans_sf"/>
</dbReference>
<feature type="transmembrane region" description="Helical" evidence="5">
    <location>
        <begin position="380"/>
        <end position="401"/>
    </location>
</feature>
<keyword evidence="3 5" id="KW-1133">Transmembrane helix</keyword>
<dbReference type="PROSITE" id="PS50850">
    <property type="entry name" value="MFS"/>
    <property type="match status" value="1"/>
</dbReference>
<dbReference type="Pfam" id="PF07690">
    <property type="entry name" value="MFS_1"/>
    <property type="match status" value="1"/>
</dbReference>
<sequence>MTDQRRDRAAAPAPGFAEFVTIVALMMGLTAFSIDNLLPAFAPIRSDFSVTEANDLQLLVTAYMVGFGVMQIVFGTISDVVGRKAALMAGLAIYAVGCVLAMTADSFTTLLVARAIQGLGSAAARVLSVAIVRDRFQGREMARVMSFIMMVFLVIPVIAPSIGGGILLLGEWHLIFGSMFVLCLILAVWFGLRMPETLRPEDRVPLSARTILAGMRRTVSNRRTFGYSTAIGLMMGSLMAYIAVSQQTFETEIYDLGGYFPLAFAAIAGVMSLASFINAKLVRRVGMRRLSHVGVCGFTLLGLAQVVAALGYAGPPPLLLYCALLALSQALFALTVPNFNSIAMEPMGSIAGTASSFIGCYTTLVGAALGALVGRAFDGTVLPLGLGYFLLGAAAIVLVMWAEGGRLFGAGGDTAAAR</sequence>
<feature type="transmembrane region" description="Helical" evidence="5">
    <location>
        <begin position="144"/>
        <end position="168"/>
    </location>
</feature>
<comment type="caution">
    <text evidence="7">The sequence shown here is derived from an EMBL/GenBank/DDBJ whole genome shotgun (WGS) entry which is preliminary data.</text>
</comment>
<dbReference type="OrthoDB" id="9800416at2"/>
<dbReference type="CDD" id="cd17320">
    <property type="entry name" value="MFS_MdfA_MDR_like"/>
    <property type="match status" value="1"/>
</dbReference>
<feature type="transmembrane region" description="Helical" evidence="5">
    <location>
        <begin position="174"/>
        <end position="192"/>
    </location>
</feature>
<feature type="transmembrane region" description="Helical" evidence="5">
    <location>
        <begin position="351"/>
        <end position="374"/>
    </location>
</feature>
<dbReference type="PANTHER" id="PTHR23501">
    <property type="entry name" value="MAJOR FACILITATOR SUPERFAMILY"/>
    <property type="match status" value="1"/>
</dbReference>
<organism evidence="7 8">
    <name type="scientific">Aquabacter spiritensis</name>
    <dbReference type="NCBI Taxonomy" id="933073"/>
    <lineage>
        <taxon>Bacteria</taxon>
        <taxon>Pseudomonadati</taxon>
        <taxon>Pseudomonadota</taxon>
        <taxon>Alphaproteobacteria</taxon>
        <taxon>Hyphomicrobiales</taxon>
        <taxon>Xanthobacteraceae</taxon>
        <taxon>Aquabacter</taxon>
    </lineage>
</organism>
<evidence type="ECO:0000256" key="1">
    <source>
        <dbReference type="ARBA" id="ARBA00004141"/>
    </source>
</evidence>
<dbReference type="GO" id="GO:0022857">
    <property type="term" value="F:transmembrane transporter activity"/>
    <property type="evidence" value="ECO:0007669"/>
    <property type="project" value="InterPro"/>
</dbReference>
<dbReference type="RefSeq" id="WP_132032526.1">
    <property type="nucleotide sequence ID" value="NZ_SMAI01000009.1"/>
</dbReference>
<evidence type="ECO:0000256" key="4">
    <source>
        <dbReference type="ARBA" id="ARBA00023136"/>
    </source>
</evidence>
<dbReference type="InterPro" id="IPR011701">
    <property type="entry name" value="MFS"/>
</dbReference>
<feature type="transmembrane region" description="Helical" evidence="5">
    <location>
        <begin position="256"/>
        <end position="278"/>
    </location>
</feature>
<accession>A0A4R3LSH5</accession>